<evidence type="ECO:0000313" key="2">
    <source>
        <dbReference type="EMBL" id="MBM5459615.1"/>
    </source>
</evidence>
<organism evidence="2 3">
    <name type="scientific">Pseudomonas arcuscaelestis</name>
    <dbReference type="NCBI Taxonomy" id="2710591"/>
    <lineage>
        <taxon>Bacteria</taxon>
        <taxon>Pseudomonadati</taxon>
        <taxon>Pseudomonadota</taxon>
        <taxon>Gammaproteobacteria</taxon>
        <taxon>Pseudomonadales</taxon>
        <taxon>Pseudomonadaceae</taxon>
        <taxon>Pseudomonas</taxon>
    </lineage>
</organism>
<dbReference type="Gene3D" id="3.90.1580.10">
    <property type="entry name" value="paralog of FGE (formylglycine-generating enzyme)"/>
    <property type="match status" value="1"/>
</dbReference>
<dbReference type="InterPro" id="IPR005532">
    <property type="entry name" value="SUMF_dom"/>
</dbReference>
<protein>
    <submittedName>
        <fullName evidence="2">SUMF1/EgtB/PvdO family nonheme iron enzyme</fullName>
    </submittedName>
</protein>
<dbReference type="InterPro" id="IPR051043">
    <property type="entry name" value="Sulfatase_Mod_Factor_Kinase"/>
</dbReference>
<dbReference type="Proteomes" id="UP000745663">
    <property type="component" value="Unassembled WGS sequence"/>
</dbReference>
<dbReference type="EMBL" id="JACOPV010000012">
    <property type="protein sequence ID" value="MBM5459615.1"/>
    <property type="molecule type" value="Genomic_DNA"/>
</dbReference>
<dbReference type="PANTHER" id="PTHR23150:SF19">
    <property type="entry name" value="FORMYLGLYCINE-GENERATING ENZYME"/>
    <property type="match status" value="1"/>
</dbReference>
<feature type="domain" description="Sulfatase-modifying factor enzyme-like" evidence="1">
    <location>
        <begin position="66"/>
        <end position="323"/>
    </location>
</feature>
<dbReference type="PANTHER" id="PTHR23150">
    <property type="entry name" value="SULFATASE MODIFYING FACTOR 1, 2"/>
    <property type="match status" value="1"/>
</dbReference>
<dbReference type="RefSeq" id="WP_203585153.1">
    <property type="nucleotide sequence ID" value="NZ_JACOPV010000012.1"/>
</dbReference>
<comment type="caution">
    <text evidence="2">The sequence shown here is derived from an EMBL/GenBank/DDBJ whole genome shotgun (WGS) entry which is preliminary data.</text>
</comment>
<reference evidence="2 3" key="1">
    <citation type="submission" date="2020-08" db="EMBL/GenBank/DDBJ databases">
        <title>Description of novel Pseudomonas species.</title>
        <authorList>
            <person name="Duman M."/>
            <person name="Mulet M."/>
            <person name="Altun S."/>
            <person name="Saticioglu I.B."/>
            <person name="Lalucat J."/>
            <person name="Garcia-Valdes E."/>
        </authorList>
    </citation>
    <scope>NUCLEOTIDE SEQUENCE [LARGE SCALE GENOMIC DNA]</scope>
    <source>
        <strain evidence="2 3">P66</strain>
    </source>
</reference>
<dbReference type="PROSITE" id="PS51257">
    <property type="entry name" value="PROKAR_LIPOPROTEIN"/>
    <property type="match status" value="1"/>
</dbReference>
<gene>
    <name evidence="2" type="ORF">H8F21_18795</name>
</gene>
<evidence type="ECO:0000259" key="1">
    <source>
        <dbReference type="Pfam" id="PF03781"/>
    </source>
</evidence>
<evidence type="ECO:0000313" key="3">
    <source>
        <dbReference type="Proteomes" id="UP000745663"/>
    </source>
</evidence>
<dbReference type="Pfam" id="PF03781">
    <property type="entry name" value="FGE-sulfatase"/>
    <property type="match status" value="1"/>
</dbReference>
<sequence>MPRRLLITTCTCLLLSGCQEQSFLYPKSQKLSVDKVNEIASTIERKYPNLSIETRSKVLNTVVQSLDNMVFVEGGEFQMGDFGWPFDDDPHNLCEWPCGVQPSKMRRITMHGEDDFVHPVKLSSYSLSKFQTTIKDFDIFFISQSKPVFNAEDRKRKDIQFLHEPNHPAPTKEWQEAKDYCGWLGDLSGYPVDLPTEAQWEYAARNRGKHVVFSTDNGSLNYGRNFPEPNVKRVFPVDSFVANPLGIYNLSGNATDWVNDWYDKDYYRRSPVNNPQGPRTGRERIWRGANVLEDPLLSASTVRRWGVEPIQEDYYPSVGFRCAIQSKHPL</sequence>
<proteinExistence type="predicted"/>
<name>A0ABS2C174_9PSED</name>
<dbReference type="InterPro" id="IPR042095">
    <property type="entry name" value="SUMF_sf"/>
</dbReference>
<keyword evidence="3" id="KW-1185">Reference proteome</keyword>
<accession>A0ABS2C174</accession>
<dbReference type="SUPFAM" id="SSF56436">
    <property type="entry name" value="C-type lectin-like"/>
    <property type="match status" value="1"/>
</dbReference>
<dbReference type="InterPro" id="IPR016187">
    <property type="entry name" value="CTDL_fold"/>
</dbReference>